<dbReference type="InterPro" id="IPR011050">
    <property type="entry name" value="Pectin_lyase_fold/virulence"/>
</dbReference>
<dbReference type="SMART" id="SM00912">
    <property type="entry name" value="Haemagg_act"/>
    <property type="match status" value="1"/>
</dbReference>
<dbReference type="GO" id="GO:0003824">
    <property type="term" value="F:catalytic activity"/>
    <property type="evidence" value="ECO:0007669"/>
    <property type="project" value="UniProtKB-ARBA"/>
</dbReference>
<name>A0A2S2DL25_9BURK</name>
<dbReference type="Proteomes" id="UP000245820">
    <property type="component" value="Chromosome"/>
</dbReference>
<proteinExistence type="predicted"/>
<dbReference type="InterPro" id="IPR010069">
    <property type="entry name" value="CdiA_FHA1_rpt"/>
</dbReference>
<dbReference type="NCBIfam" id="TIGR01901">
    <property type="entry name" value="adhes_NPXG"/>
    <property type="match status" value="1"/>
</dbReference>
<evidence type="ECO:0000313" key="3">
    <source>
        <dbReference type="EMBL" id="AWL06075.1"/>
    </source>
</evidence>
<organism evidence="3 4">
    <name type="scientific">Massilia oculi</name>
    <dbReference type="NCBI Taxonomy" id="945844"/>
    <lineage>
        <taxon>Bacteria</taxon>
        <taxon>Pseudomonadati</taxon>
        <taxon>Pseudomonadota</taxon>
        <taxon>Betaproteobacteria</taxon>
        <taxon>Burkholderiales</taxon>
        <taxon>Oxalobacteraceae</taxon>
        <taxon>Telluria group</taxon>
        <taxon>Massilia</taxon>
    </lineage>
</organism>
<dbReference type="InterPro" id="IPR025157">
    <property type="entry name" value="Hemagglutinin_rpt"/>
</dbReference>
<dbReference type="Pfam" id="PF13332">
    <property type="entry name" value="Fil_haemagg_2"/>
    <property type="match status" value="4"/>
</dbReference>
<feature type="compositionally biased region" description="Gly residues" evidence="1">
    <location>
        <begin position="2984"/>
        <end position="2995"/>
    </location>
</feature>
<feature type="compositionally biased region" description="Low complexity" evidence="1">
    <location>
        <begin position="448"/>
        <end position="483"/>
    </location>
</feature>
<gene>
    <name evidence="3" type="ORF">DIR46_17645</name>
</gene>
<sequence>MNKLRYRLVFNQARGMLMAVQETARSQGKGPGETGAPAGLRGLGPQPLLRRLALLLGTAFGGALLCGAAQAQIVADPRAPGQQQATVLRTANGVLQVNVQTPSAAGVSRNVYAQFDVPHGGAILNNARTDVQTQLGGWVQANPWMKEGSARVILNEVNSSNPSRLQGFVEVAGPRAETVIANPAGIVVDGGGFINVSRATLSTGAPQMVDGRLTGFDVQRGLIAIEGAGLNASQTDYTALIARSVQLNAGLWAQRLDVVAGVNQVGLDDTPAATPSVTPAGASRADAPSYAIDVARLGGMYANHIWLVGTEAGVGVRNAGEIGAAAGDLVVTSSGRLENRGTMEAKERLDAQARAIENEGGMLAGAGLLLAAQELRNAGELATHGQARIVLEGALDNRMGTLEANRIEIAATTLTNRDGSIVQTGGMALGLEAQAVSNGAGTLGQAAAAPSTVSPAPAAPAGADTPADAGAGTPATAPESAPGVDAGSAPIVPGAPAPVTVDGMLKADLLDNDGGRIEASGGVGVRTGQFLNLGGEAHLESLEVRGPRFDNAGGSLQVRGALQVETGSFGNRAGSLLVGGAADVVTGGFDNVDGLLQAGRLALHAATLDNDGGMLRHLGAAPAMIAVDGELKQQAGAIHTASALDLRAGSISGARGTLNVSGDLDLVSGAASATQGVWRIGGDARIATGDLDASEGIVSAEGALALASKSIDNSDGRIVAGTEATVRADGAIDNSRGLIQADSALEVAAGGRLLNRAGTVETLGAHATLALEAASIDNTSGRLVNVGDGAARIVAGVITSDGLIGGNGSLDIEAGRLANEEKGRIVSAAAMTLTVDTLLTNRGSIASGAELAVRGARAVLDNQGSILAQDDLLIDNGAIVNRGTIATASGGVGALLVDTGRLDNDGGALQAAANAHIEVEGRVSNVEGAIDAADELRLKAGGNLDNTGGDIIGGQRIDVAARNIDNLDGRIVSTGHGDSVVKAAGTIDNGGSIGARGALTVDARVLENRAGADIAAHGALDLGVSERLVNHGAISSGGAMAYDEGGALLENRGTITAGGDMRMRVDIIDNQGGAILTLDGADMALAANTLDNRGGRVMAGDAVRFDIAGEMNNDGGLVQAGDALRARVGGKLSNAAGTIEVLGEHGTLAIDAGAIDNIAGRVVNAGSGDSTVRAATTLDNTGLIAGNGKLAVEAHDARNSPDGVIAAGAALELTLHGSLDNAGTISSRATLDMDATTAVVKNRGVIVAGDDATLAMGRLDNDGGRIVTALGSGASLALQADSLSNRGGAIMAEDAMAVQVAEGFDNTGGTLQAVNRMNVAVGATLDNDAGLIEASGPASTLALQADVVANGRGRIVNVGAGAATVTGDTVVNNGLIAGNGTLELSAGTLLNEAVGTIASSGAMRVDIGTAMDNRGAVNSGATLDIGAQDAVVRNSGLVVARGALAMRAGELNNDGGQLATAGGSGAALRIEAGDISNRKGVILSDADATIASSGAIDNREGTLQAAGSLALDAAGKVDNDAGVIEALDPAATLALRAGELDNGSGRLVNVGAGATSIDAGSIANRGLVAGNGQVTLAADSIDNAAAGTIAAGRGLDIDASASIVNAGLVSSHDALMVRAATANVRNSGQIVSGADATLDTGAFENSGQLVTTAEGGGDIALRTGDVVNAGGAIVAAGAMRIDTDGTLDNGKGTIRAVEALQVAVSGSLLNHDGAIEATDAAALLDVTAHAIDNGNGRLVNAGSGATRIEAATSIVNSGLVAGNGRLDLLAQTVDNRAAGTVASGGAMDLQVTRVLDNAGSISSAGTLDMDQAAARLANSGKIVAGERMALHAQAIVNDGGQIATADGADIVLDSVTQLSNRGGQIVAAGNASLAAGGAIDNSGGQVQTPGRLTVSAGGALVNTGGAFEATGAASTLAMQAGSIANSGRIVNSGSGLTDVRSVAGIVNSGTIGGNGALDLGGLTLDNSASGTVIAGAGLELAIRQRLDNAGGTISSGGALRFNQAGAAFINSGRIGAGGTIDIRAADIDNGGELYTASGSGAGIALAAGDLRNIGGKVAADGRLDVDVRGGVDNHAGTLHGGRGLVLEAGRDIFNGSGTIEAASGALDVRAASITSSGRIVNGGAGDTLVKGSASIVNDGTIASNGALTLDTLSLRNGAGGQIGAGRAMMIEASREFTNAGNVSSAGTLTFEQSGASFVNSGQVDAGGHANFKVNTFNNDGGRISTVKNSGADVIVTASGLSNRNGAILADGKAGLTLEGALDNRGGTLQAGSELSATAKGTLNNDGGTIEAIGANASVTIDSAAIDNGGGRIANLGKGETKLTSQAGILNNGTIAAMGNLLLTGQELQNGAAGVIASGANTQLAIERQWANQGKVNSAGTLTFDQAGATFVNSGQVLAGGNVVINAQQVNNNGGQLGTGNGSGADLTLTAQQMSNEDGRIATDRDLVVTTGAMAGMGKLFGGRDLALTMDGDYVHGSGEQQFQSNRDLSLTVTGNITNTANFEAIGTLTLSGQQITNNAGATIGGQGVAIKASGDLDNAGEIQGDAKLDIEAANVRNTNAIIGGEVSIETVNLDNSGGQALVGATRSLDLGVSGALNNTGGATLYSSGSLSIGGVGVGAAGLVNNHSSTIEAGGDLAMNVDTLRNIRENVRIHQVQTVNDTFQMSLPGWYSQGDNHDSFETSAANYIPREVYFVDQSDILEETPYVTPDGYTVIRAVIRTHANDSVFYVAASGLHTAYGMQERLSSSDGTQVIYYFSKDAMANPDQNGAKSNIRAGLTTVTKWENEVEFSSDYGNCSSQCVRLITQPDYYDPSSTLLRDQLKALAPVKDKLEVRREAHHTAVEDQIAPGSGPLSQILSGGNMRLTVNSTLDNQYGDIKARGRLDILGTSDIRNEGATLYRKHTFDGYWYTAAGDKVAYTHPSLSEEIGSAAGTIKGEQGVSITGRSFTNVDVTAGTAGNIRDSVQVLGSGQSGAGSAGTQATTGRGGGAVEDGVRGGAGSAGVHITGAQAASGGLSGLAAAASSGASGVQNGLAAGGTADASGAGHDLAAQGDANASGARNDGRIMSVSGNNQARIGVGDVRSSGGAGAVQGATGVHGAGVAGARQVAAGGLFIQNPDASGDYLFEARPQFANQGQWTSSDYLLNQIGMDPNATHKRLGDGFYEQRLVREQLSELTGHSSSGASDDSVYKELLTNGASAAHEFGLRPGIGLSADQVARLTSDIVWMVSENVQLPDGRVETVLVPKVYVAHVGKDAVKAGGALVTGDGVSINVTDSIANLGGVIDGGSGRTVLVAGRDIVNQGGVIAGGSVGLKAGGDVRNESLAVKESWATAQNGGSFTSLSNQASIVATGDLVIEAGRDLVDLAGKITAGNAFVTAGNDIRFETIKTGSTYESQISGYTQNDSSITHALSQIDIGGDLGMKAGGSLSLTGTQVAIGTSGSGTGWLSAGKDVNIAAVVNEVNTSQYNDPASKMYDRQVHANQTIVSAGVASSGDLLVSAGIKTGGDLNVTGSVLVGDGNLVLEAGNDVRITGLAERHLSDTAIHRESSSFLKSSSTTAAQYSDRTEVVGSTVSGGSVMISSGRDALLSGSTVVADNNIDINAGRDLSIVSAERTTSERSSSSSKKSGLVGGASIGTIKSTQDRTLEEVTQVGSQIASLGGNINLSAGNQYMQTASIVMAPKGDIAIEAKDVLVNAGIDRSQGSEDSSYSKTAIGISVSVPLLENVQAVSNMKKAGDNAGDGRMKALATLNAGFNIIDGASALKGLSDDPKKGVSVSVSLGSSKSESHMDRKSETSVGSSISAGGNISIVATGGGVDSNLSVIGSSIKAGGDVTLAADNDVNLVAGESTASQHSNNKSSGASIGIGFSFGGQQNGFSLNVGANKAQGRADGDDLVYQNTHVTGGGTVKVISGRDTTLKGASIDGKSVQANVGGDLNIESLQDRSTYESKQKTAGISASICIPPFCTGTSSVSGNVGKSNASGEYLSVVDQSGIKAGDGGFQITVGGNTDLKGGIISSTDAATADGRNFLGTGTLTTSDIVNRSEADASSSGFGLSSNMLEGKYQTGKALLGNAINSADLSASSAGKTHSAVSEGKIFVRDEEKQLELTDRTAGEMIAELNRDTDDANRSAEKHDVASMQEAVNNVRSNREAIFKEATKFTDEAYRTMFIEQAEIYVLIRDESGKVITDKDNRPLRRKISEEEKYHLKAGADGKVHIANNGIFNDEGAAAKYASQHSKAEGEQYYIHFPEADNVSSELMIAGYQKYLEGDIAGLTNATTELKGIFDIYGKSGLHLDGHSRGSMTIGNALESYLNRGDTRGMLSETTIKLFGPAFNVERADTLLSMLQGRDLNDRFESKDLEVTFENHYLDPVGNLNGKNPSTGGTLPEGSFTFKEFLNVMFGDVTAHNCYGTGGEECQKYWGDSKNGIAQPKPVSEYKKQ</sequence>
<feature type="domain" description="Filamentous haemagglutinin FhaB/tRNA nuclease CdiA-like TPS" evidence="2">
    <location>
        <begin position="91"/>
        <end position="211"/>
    </location>
</feature>
<dbReference type="OrthoDB" id="5666689at2"/>
<dbReference type="KEGG" id="mtim:DIR46_17645"/>
<feature type="region of interest" description="Disordered" evidence="1">
    <location>
        <begin position="448"/>
        <end position="495"/>
    </location>
</feature>
<feature type="region of interest" description="Disordered" evidence="1">
    <location>
        <begin position="2967"/>
        <end position="2995"/>
    </location>
</feature>
<feature type="compositionally biased region" description="Basic and acidic residues" evidence="1">
    <location>
        <begin position="3784"/>
        <end position="3793"/>
    </location>
</feature>
<reference evidence="3 4" key="1">
    <citation type="submission" date="2018-05" db="EMBL/GenBank/DDBJ databases">
        <title>Complete genome sequence of Massilia oculi sp. nov. CCUG 43427T (=DSM 26321T), the type strain of M. oculi, and comparison with genome sequences of other Massilia strains.</title>
        <authorList>
            <person name="Zhu B."/>
        </authorList>
    </citation>
    <scope>NUCLEOTIDE SEQUENCE [LARGE SCALE GENOMIC DNA]</scope>
    <source>
        <strain evidence="3 4">CCUG 43427</strain>
    </source>
</reference>
<evidence type="ECO:0000259" key="2">
    <source>
        <dbReference type="SMART" id="SM00912"/>
    </source>
</evidence>
<feature type="region of interest" description="Disordered" evidence="1">
    <location>
        <begin position="3765"/>
        <end position="3798"/>
    </location>
</feature>
<keyword evidence="4" id="KW-1185">Reference proteome</keyword>
<evidence type="ECO:0000313" key="4">
    <source>
        <dbReference type="Proteomes" id="UP000245820"/>
    </source>
</evidence>
<dbReference type="InterPro" id="IPR024973">
    <property type="entry name" value="ESPR"/>
</dbReference>
<dbReference type="Pfam" id="PF05860">
    <property type="entry name" value="TPS"/>
    <property type="match status" value="1"/>
</dbReference>
<feature type="compositionally biased region" description="Low complexity" evidence="1">
    <location>
        <begin position="3772"/>
        <end position="3783"/>
    </location>
</feature>
<dbReference type="InterPro" id="IPR012334">
    <property type="entry name" value="Pectin_lyas_fold"/>
</dbReference>
<dbReference type="InterPro" id="IPR008638">
    <property type="entry name" value="FhaB/CdiA-like_TPS"/>
</dbReference>
<dbReference type="NCBIfam" id="TIGR01731">
    <property type="entry name" value="fil_hemag_20aa"/>
    <property type="match status" value="50"/>
</dbReference>
<dbReference type="Gene3D" id="2.160.20.10">
    <property type="entry name" value="Single-stranded right-handed beta-helix, Pectin lyase-like"/>
    <property type="match status" value="1"/>
</dbReference>
<evidence type="ECO:0000256" key="1">
    <source>
        <dbReference type="SAM" id="MobiDB-lite"/>
    </source>
</evidence>
<dbReference type="Pfam" id="PF13018">
    <property type="entry name" value="ESPR"/>
    <property type="match status" value="1"/>
</dbReference>
<dbReference type="EMBL" id="CP029343">
    <property type="protein sequence ID" value="AWL06075.1"/>
    <property type="molecule type" value="Genomic_DNA"/>
</dbReference>
<dbReference type="RefSeq" id="WP_109346400.1">
    <property type="nucleotide sequence ID" value="NZ_CP029343.1"/>
</dbReference>
<protein>
    <recommendedName>
        <fullName evidence="2">Filamentous haemagglutinin FhaB/tRNA nuclease CdiA-like TPS domain-containing protein</fullName>
    </recommendedName>
</protein>
<accession>A0A2S2DL25</accession>
<dbReference type="SUPFAM" id="SSF51126">
    <property type="entry name" value="Pectin lyase-like"/>
    <property type="match status" value="1"/>
</dbReference>